<protein>
    <submittedName>
        <fullName evidence="1">Unplaced genomic scaffold K443scaffold_166, whole genome shotgun sequence</fullName>
    </submittedName>
</protein>
<reference evidence="2" key="2">
    <citation type="submission" date="2015-01" db="EMBL/GenBank/DDBJ databases">
        <title>Evolutionary Origins and Diversification of the Mycorrhizal Mutualists.</title>
        <authorList>
            <consortium name="DOE Joint Genome Institute"/>
            <consortium name="Mycorrhizal Genomics Consortium"/>
            <person name="Kohler A."/>
            <person name="Kuo A."/>
            <person name="Nagy L.G."/>
            <person name="Floudas D."/>
            <person name="Copeland A."/>
            <person name="Barry K.W."/>
            <person name="Cichocki N."/>
            <person name="Veneault-Fourrey C."/>
            <person name="LaButti K."/>
            <person name="Lindquist E.A."/>
            <person name="Lipzen A."/>
            <person name="Lundell T."/>
            <person name="Morin E."/>
            <person name="Murat C."/>
            <person name="Riley R."/>
            <person name="Ohm R."/>
            <person name="Sun H."/>
            <person name="Tunlid A."/>
            <person name="Henrissat B."/>
            <person name="Grigoriev I.V."/>
            <person name="Hibbett D.S."/>
            <person name="Martin F."/>
        </authorList>
    </citation>
    <scope>NUCLEOTIDE SEQUENCE [LARGE SCALE GENOMIC DNA]</scope>
    <source>
        <strain evidence="2">LaAM-08-1</strain>
    </source>
</reference>
<organism evidence="1 2">
    <name type="scientific">Laccaria amethystina LaAM-08-1</name>
    <dbReference type="NCBI Taxonomy" id="1095629"/>
    <lineage>
        <taxon>Eukaryota</taxon>
        <taxon>Fungi</taxon>
        <taxon>Dikarya</taxon>
        <taxon>Basidiomycota</taxon>
        <taxon>Agaricomycotina</taxon>
        <taxon>Agaricomycetes</taxon>
        <taxon>Agaricomycetidae</taxon>
        <taxon>Agaricales</taxon>
        <taxon>Agaricineae</taxon>
        <taxon>Hydnangiaceae</taxon>
        <taxon>Laccaria</taxon>
    </lineage>
</organism>
<reference evidence="1 2" key="1">
    <citation type="submission" date="2014-04" db="EMBL/GenBank/DDBJ databases">
        <authorList>
            <consortium name="DOE Joint Genome Institute"/>
            <person name="Kuo A."/>
            <person name="Kohler A."/>
            <person name="Nagy L.G."/>
            <person name="Floudas D."/>
            <person name="Copeland A."/>
            <person name="Barry K.W."/>
            <person name="Cichocki N."/>
            <person name="Veneault-Fourrey C."/>
            <person name="LaButti K."/>
            <person name="Lindquist E.A."/>
            <person name="Lipzen A."/>
            <person name="Lundell T."/>
            <person name="Morin E."/>
            <person name="Murat C."/>
            <person name="Sun H."/>
            <person name="Tunlid A."/>
            <person name="Henrissat B."/>
            <person name="Grigoriev I.V."/>
            <person name="Hibbett D.S."/>
            <person name="Martin F."/>
            <person name="Nordberg H.P."/>
            <person name="Cantor M.N."/>
            <person name="Hua S.X."/>
        </authorList>
    </citation>
    <scope>NUCLEOTIDE SEQUENCE [LARGE SCALE GENOMIC DNA]</scope>
    <source>
        <strain evidence="1 2">LaAM-08-1</strain>
    </source>
</reference>
<accession>A0A0C9XLT3</accession>
<evidence type="ECO:0000313" key="1">
    <source>
        <dbReference type="EMBL" id="KIJ97102.1"/>
    </source>
</evidence>
<sequence>MLFKPVTSDRISIALSSRTRVDVFIAAKSTRLLLPFDGCRLTESEPWQHNCCPCTDAAPHAWATTRGNRNYPRVAELPGIQKVRRRARLK</sequence>
<proteinExistence type="predicted"/>
<gene>
    <name evidence="1" type="ORF">K443DRAFT_632560</name>
</gene>
<evidence type="ECO:0000313" key="2">
    <source>
        <dbReference type="Proteomes" id="UP000054477"/>
    </source>
</evidence>
<dbReference type="EMBL" id="KN838701">
    <property type="protein sequence ID" value="KIJ97102.1"/>
    <property type="molecule type" value="Genomic_DNA"/>
</dbReference>
<name>A0A0C9XLT3_9AGAR</name>
<dbReference type="HOGENOM" id="CLU_2441190_0_0_1"/>
<keyword evidence="2" id="KW-1185">Reference proteome</keyword>
<dbReference type="Proteomes" id="UP000054477">
    <property type="component" value="Unassembled WGS sequence"/>
</dbReference>
<dbReference type="AlphaFoldDB" id="A0A0C9XLT3"/>